<keyword evidence="1" id="KW-1015">Disulfide bond</keyword>
<dbReference type="PROSITE" id="PS51162">
    <property type="entry name" value="THYROGLOBULIN_1_2"/>
    <property type="match status" value="2"/>
</dbReference>
<dbReference type="InterPro" id="IPR000716">
    <property type="entry name" value="Thyroglobulin_1"/>
</dbReference>
<evidence type="ECO:0000259" key="4">
    <source>
        <dbReference type="PROSITE" id="PS51162"/>
    </source>
</evidence>
<organism evidence="5">
    <name type="scientific">Dolomedes sulfureus</name>
    <dbReference type="NCBI Taxonomy" id="492288"/>
    <lineage>
        <taxon>Eukaryota</taxon>
        <taxon>Metazoa</taxon>
        <taxon>Ecdysozoa</taxon>
        <taxon>Arthropoda</taxon>
        <taxon>Chelicerata</taxon>
        <taxon>Arachnida</taxon>
        <taxon>Araneae</taxon>
        <taxon>Araneomorphae</taxon>
        <taxon>Entelegynae</taxon>
        <taxon>Lycosoidea</taxon>
        <taxon>Pisauridae</taxon>
        <taxon>Dolomedes</taxon>
    </lineage>
</organism>
<dbReference type="SUPFAM" id="SSF57610">
    <property type="entry name" value="Thyroglobulin type-1 domain"/>
    <property type="match status" value="2"/>
</dbReference>
<feature type="domain" description="Thyroglobulin type-1" evidence="4">
    <location>
        <begin position="21"/>
        <end position="82"/>
    </location>
</feature>
<evidence type="ECO:0000256" key="2">
    <source>
        <dbReference type="PROSITE-ProRule" id="PRU00500"/>
    </source>
</evidence>
<dbReference type="AlphaFoldDB" id="A0A0P0DQK6"/>
<name>A0A0P0DQK6_9ARAC</name>
<reference evidence="5" key="1">
    <citation type="journal article" date="2015" name="PLoS ONE">
        <title>A Comparative Analysis of the Venom Gland Transcriptomes of the Fishing Spiders Dolomedes mizhoanus and Dolomedes sulfurous.</title>
        <authorList>
            <person name="Xu X."/>
            <person name="Wang H."/>
            <person name="Zhang F."/>
            <person name="Hu Z."/>
            <person name="Liang S."/>
            <person name="Liu Z."/>
        </authorList>
    </citation>
    <scope>NUCLEOTIDE SEQUENCE</scope>
</reference>
<keyword evidence="3" id="KW-0732">Signal</keyword>
<dbReference type="Pfam" id="PF00086">
    <property type="entry name" value="Thyroglobulin_1"/>
    <property type="match status" value="1"/>
</dbReference>
<evidence type="ECO:0000313" key="5">
    <source>
        <dbReference type="EMBL" id="ALJ10937.1"/>
    </source>
</evidence>
<dbReference type="EMBL" id="KP777795">
    <property type="protein sequence ID" value="ALJ10937.1"/>
    <property type="molecule type" value="mRNA"/>
</dbReference>
<protein>
    <submittedName>
        <fullName evidence="5">Putative thyropin</fullName>
    </submittedName>
</protein>
<feature type="signal peptide" evidence="3">
    <location>
        <begin position="1"/>
        <end position="20"/>
    </location>
</feature>
<comment type="caution">
    <text evidence="2">Lacks conserved residue(s) required for the propagation of feature annotation.</text>
</comment>
<accession>A0A0P0DQK6</accession>
<feature type="chain" id="PRO_5006044083" evidence="3">
    <location>
        <begin position="21"/>
        <end position="137"/>
    </location>
</feature>
<evidence type="ECO:0000256" key="3">
    <source>
        <dbReference type="SAM" id="SignalP"/>
    </source>
</evidence>
<dbReference type="Gene3D" id="4.10.800.10">
    <property type="entry name" value="Thyroglobulin type-1"/>
    <property type="match status" value="2"/>
</dbReference>
<sequence>MQRLALTVIAVFALFAFAYAETTCERHRQNSRTSDHGMNWDIRCDSEGFYEPMQCTNDTKKWCACYNKEEAITPPSRKITTCVCPLARDQARNSNDASECDVPQCAPTGEFKPKQCCEEECHCVNPETGERNPDLQC</sequence>
<reference evidence="5" key="2">
    <citation type="submission" date="2015-02" db="EMBL/GenBank/DDBJ databases">
        <authorList>
            <person name="Chooi Y.-H."/>
        </authorList>
    </citation>
    <scope>NUCLEOTIDE SEQUENCE</scope>
</reference>
<feature type="domain" description="Thyroglobulin type-1" evidence="4">
    <location>
        <begin position="97"/>
        <end position="137"/>
    </location>
</feature>
<evidence type="ECO:0000256" key="1">
    <source>
        <dbReference type="ARBA" id="ARBA00023157"/>
    </source>
</evidence>
<proteinExistence type="evidence at transcript level"/>
<dbReference type="InterPro" id="IPR036857">
    <property type="entry name" value="Thyroglobulin_1_sf"/>
</dbReference>